<evidence type="ECO:0000313" key="8">
    <source>
        <dbReference type="Proteomes" id="UP000436088"/>
    </source>
</evidence>
<dbReference type="InterPro" id="IPR044273">
    <property type="entry name" value="PIF3-like"/>
</dbReference>
<dbReference type="PANTHER" id="PTHR46807">
    <property type="entry name" value="TRANSCRIPTION FACTOR PIF3"/>
    <property type="match status" value="1"/>
</dbReference>
<dbReference type="SUPFAM" id="SSF47459">
    <property type="entry name" value="HLH, helix-loop-helix DNA-binding domain"/>
    <property type="match status" value="1"/>
</dbReference>
<evidence type="ECO:0000259" key="6">
    <source>
        <dbReference type="PROSITE" id="PS50888"/>
    </source>
</evidence>
<feature type="compositionally biased region" description="Low complexity" evidence="5">
    <location>
        <begin position="112"/>
        <end position="123"/>
    </location>
</feature>
<keyword evidence="2" id="KW-0805">Transcription regulation</keyword>
<dbReference type="InterPro" id="IPR036638">
    <property type="entry name" value="HLH_DNA-bd_sf"/>
</dbReference>
<dbReference type="EMBL" id="VEPZ02001345">
    <property type="protein sequence ID" value="KAE8678052.1"/>
    <property type="molecule type" value="Genomic_DNA"/>
</dbReference>
<name>A0A6A2XR65_HIBSY</name>
<reference evidence="7" key="1">
    <citation type="submission" date="2019-09" db="EMBL/GenBank/DDBJ databases">
        <title>Draft genome information of white flower Hibiscus syriacus.</title>
        <authorList>
            <person name="Kim Y.-M."/>
        </authorList>
    </citation>
    <scope>NUCLEOTIDE SEQUENCE [LARGE SCALE GENOMIC DNA]</scope>
    <source>
        <strain evidence="7">YM2019G1</strain>
    </source>
</reference>
<sequence>MPLYELYRMARGTLDSSEDKSPSTSTDLSSVPENDIVELVWENGQVLMQELSELTADGIPTHSNLASVDRNRQSIKDLFIISLNDAAGFEQGMLSKVPIPADDEARPRCGTSQPSQPCQASSPYFRSRNLESIGNNLSHTFTDHAICRDSMGVKPSDDAFPGIKMQKQDLVAPCNNTVLMNFSHFSRPAALVKSSLQNIGAMARIEKNGSKEKGIGASVSDRVDSPLIDSNIELQKEEISHCHSTIVPAKTDIKESKVRSQDIPVATEQNGAIGEENVLEKDKITSQVIGENASKRLPHSDTAVESVLAASSVCCGNNVERASDDSVVHNLKRKNRDDEEFECPSEDAEEESVGVKRAIHAQGRKGLREVEQQKCIIYLKGRRDRINEKMRALQELIPNCNKVDKVSMLDEAIEYLKTLQLQVQIMSTRPGLYMPPIMFPTGMQHMHAAAHMAHFSPMRVGMGVGMGFGMPFPQMKTAASACPMVQVPPIPGPPFSGTTTLHEMAGSNLELYGLHGQGLLTSMPSAPLIPIPGEHLVKSALGLSGSGLVVPMDNKDSATASSSKHPILNINSQVAENTNINSSVNQTSIQELEYIHTNMHVGQQMKVLNSQLKCKRIVEPRKSLVVFHLNPTDGDDKLPDRS</sequence>
<dbReference type="PANTHER" id="PTHR46807:SF1">
    <property type="entry name" value="TRANSCRIPTION FACTOR PIF3"/>
    <property type="match status" value="1"/>
</dbReference>
<organism evidence="7 8">
    <name type="scientific">Hibiscus syriacus</name>
    <name type="common">Rose of Sharon</name>
    <dbReference type="NCBI Taxonomy" id="106335"/>
    <lineage>
        <taxon>Eukaryota</taxon>
        <taxon>Viridiplantae</taxon>
        <taxon>Streptophyta</taxon>
        <taxon>Embryophyta</taxon>
        <taxon>Tracheophyta</taxon>
        <taxon>Spermatophyta</taxon>
        <taxon>Magnoliopsida</taxon>
        <taxon>eudicotyledons</taxon>
        <taxon>Gunneridae</taxon>
        <taxon>Pentapetalae</taxon>
        <taxon>rosids</taxon>
        <taxon>malvids</taxon>
        <taxon>Malvales</taxon>
        <taxon>Malvaceae</taxon>
        <taxon>Malvoideae</taxon>
        <taxon>Hibiscus</taxon>
    </lineage>
</organism>
<keyword evidence="4" id="KW-0539">Nucleus</keyword>
<dbReference type="PROSITE" id="PS50888">
    <property type="entry name" value="BHLH"/>
    <property type="match status" value="1"/>
</dbReference>
<protein>
    <submittedName>
        <fullName evidence="7">Phytochrome interacting factor 3, putative isoform 2</fullName>
    </submittedName>
</protein>
<evidence type="ECO:0000256" key="1">
    <source>
        <dbReference type="ARBA" id="ARBA00004123"/>
    </source>
</evidence>
<evidence type="ECO:0000256" key="3">
    <source>
        <dbReference type="ARBA" id="ARBA00023163"/>
    </source>
</evidence>
<evidence type="ECO:0000313" key="7">
    <source>
        <dbReference type="EMBL" id="KAE8678052.1"/>
    </source>
</evidence>
<accession>A0A6A2XR65</accession>
<feature type="domain" description="BHLH" evidence="6">
    <location>
        <begin position="370"/>
        <end position="419"/>
    </location>
</feature>
<dbReference type="GO" id="GO:0010017">
    <property type="term" value="P:red or far-red light signaling pathway"/>
    <property type="evidence" value="ECO:0007669"/>
    <property type="project" value="UniProtKB-ARBA"/>
</dbReference>
<keyword evidence="8" id="KW-1185">Reference proteome</keyword>
<dbReference type="GO" id="GO:0005634">
    <property type="term" value="C:nucleus"/>
    <property type="evidence" value="ECO:0007669"/>
    <property type="project" value="UniProtKB-SubCell"/>
</dbReference>
<evidence type="ECO:0000256" key="5">
    <source>
        <dbReference type="SAM" id="MobiDB-lite"/>
    </source>
</evidence>
<dbReference type="GO" id="GO:0003700">
    <property type="term" value="F:DNA-binding transcription factor activity"/>
    <property type="evidence" value="ECO:0007669"/>
    <property type="project" value="InterPro"/>
</dbReference>
<evidence type="ECO:0000256" key="4">
    <source>
        <dbReference type="ARBA" id="ARBA00023242"/>
    </source>
</evidence>
<dbReference type="CDD" id="cd11445">
    <property type="entry name" value="bHLH_AtPIF_like"/>
    <property type="match status" value="1"/>
</dbReference>
<proteinExistence type="predicted"/>
<comment type="caution">
    <text evidence="7">The sequence shown here is derived from an EMBL/GenBank/DDBJ whole genome shotgun (WGS) entry which is preliminary data.</text>
</comment>
<feature type="region of interest" description="Disordered" evidence="5">
    <location>
        <begin position="103"/>
        <end position="123"/>
    </location>
</feature>
<gene>
    <name evidence="7" type="ORF">F3Y22_tig00111445pilonHSYRG00038</name>
</gene>
<dbReference type="GO" id="GO:0046983">
    <property type="term" value="F:protein dimerization activity"/>
    <property type="evidence" value="ECO:0007669"/>
    <property type="project" value="InterPro"/>
</dbReference>
<comment type="subcellular location">
    <subcellularLocation>
        <location evidence="1">Nucleus</location>
    </subcellularLocation>
</comment>
<dbReference type="SMART" id="SM00353">
    <property type="entry name" value="HLH"/>
    <property type="match status" value="1"/>
</dbReference>
<dbReference type="AlphaFoldDB" id="A0A6A2XR65"/>
<dbReference type="Pfam" id="PF00010">
    <property type="entry name" value="HLH"/>
    <property type="match status" value="1"/>
</dbReference>
<dbReference type="Gene3D" id="4.10.280.10">
    <property type="entry name" value="Helix-loop-helix DNA-binding domain"/>
    <property type="match status" value="1"/>
</dbReference>
<dbReference type="Proteomes" id="UP000436088">
    <property type="component" value="Unassembled WGS sequence"/>
</dbReference>
<keyword evidence="3" id="KW-0804">Transcription</keyword>
<evidence type="ECO:0000256" key="2">
    <source>
        <dbReference type="ARBA" id="ARBA00023015"/>
    </source>
</evidence>
<dbReference type="InterPro" id="IPR011598">
    <property type="entry name" value="bHLH_dom"/>
</dbReference>
<dbReference type="InterPro" id="IPR047265">
    <property type="entry name" value="PIF1-like_bHLH"/>
</dbReference>